<dbReference type="EMBL" id="JBAHYK010000126">
    <property type="protein sequence ID" value="KAL0577986.1"/>
    <property type="molecule type" value="Genomic_DNA"/>
</dbReference>
<dbReference type="InterPro" id="IPR050364">
    <property type="entry name" value="Cytochrome_P450_fung"/>
</dbReference>
<dbReference type="PRINTS" id="PR00463">
    <property type="entry name" value="EP450I"/>
</dbReference>
<keyword evidence="11" id="KW-1185">Reference proteome</keyword>
<organism evidence="10 11">
    <name type="scientific">Marasmius crinis-equi</name>
    <dbReference type="NCBI Taxonomy" id="585013"/>
    <lineage>
        <taxon>Eukaryota</taxon>
        <taxon>Fungi</taxon>
        <taxon>Dikarya</taxon>
        <taxon>Basidiomycota</taxon>
        <taxon>Agaricomycotina</taxon>
        <taxon>Agaricomycetes</taxon>
        <taxon>Agaricomycetidae</taxon>
        <taxon>Agaricales</taxon>
        <taxon>Marasmiineae</taxon>
        <taxon>Marasmiaceae</taxon>
        <taxon>Marasmius</taxon>
    </lineage>
</organism>
<gene>
    <name evidence="10" type="ORF">V5O48_004024</name>
</gene>
<keyword evidence="6 9" id="KW-0560">Oxidoreductase</keyword>
<dbReference type="PRINTS" id="PR00385">
    <property type="entry name" value="P450"/>
</dbReference>
<evidence type="ECO:0000256" key="5">
    <source>
        <dbReference type="ARBA" id="ARBA00022723"/>
    </source>
</evidence>
<evidence type="ECO:0000256" key="3">
    <source>
        <dbReference type="ARBA" id="ARBA00010617"/>
    </source>
</evidence>
<dbReference type="PANTHER" id="PTHR46300:SF4">
    <property type="entry name" value="CYTOCHROME P450 98A3"/>
    <property type="match status" value="1"/>
</dbReference>
<keyword evidence="5 9" id="KW-0479">Metal-binding</keyword>
<dbReference type="Pfam" id="PF00067">
    <property type="entry name" value="p450"/>
    <property type="match status" value="1"/>
</dbReference>
<evidence type="ECO:0000313" key="10">
    <source>
        <dbReference type="EMBL" id="KAL0577986.1"/>
    </source>
</evidence>
<name>A0ABR3FRT8_9AGAR</name>
<dbReference type="Proteomes" id="UP001465976">
    <property type="component" value="Unassembled WGS sequence"/>
</dbReference>
<accession>A0ABR3FRT8</accession>
<evidence type="ECO:0000256" key="9">
    <source>
        <dbReference type="RuleBase" id="RU000461"/>
    </source>
</evidence>
<keyword evidence="7 9" id="KW-0408">Iron</keyword>
<comment type="cofactor">
    <cofactor evidence="1">
        <name>heme</name>
        <dbReference type="ChEBI" id="CHEBI:30413"/>
    </cofactor>
</comment>
<dbReference type="PANTHER" id="PTHR46300">
    <property type="entry name" value="P450, PUTATIVE (EUROFUNG)-RELATED-RELATED"/>
    <property type="match status" value="1"/>
</dbReference>
<evidence type="ECO:0000256" key="2">
    <source>
        <dbReference type="ARBA" id="ARBA00005179"/>
    </source>
</evidence>
<evidence type="ECO:0000256" key="8">
    <source>
        <dbReference type="ARBA" id="ARBA00023033"/>
    </source>
</evidence>
<feature type="non-terminal residue" evidence="10">
    <location>
        <position position="306"/>
    </location>
</feature>
<evidence type="ECO:0000256" key="6">
    <source>
        <dbReference type="ARBA" id="ARBA00023002"/>
    </source>
</evidence>
<proteinExistence type="inferred from homology"/>
<comment type="caution">
    <text evidence="10">The sequence shown here is derived from an EMBL/GenBank/DDBJ whole genome shotgun (WGS) entry which is preliminary data.</text>
</comment>
<evidence type="ECO:0008006" key="12">
    <source>
        <dbReference type="Google" id="ProtNLM"/>
    </source>
</evidence>
<keyword evidence="8 9" id="KW-0503">Monooxygenase</keyword>
<reference evidence="10 11" key="1">
    <citation type="submission" date="2024-02" db="EMBL/GenBank/DDBJ databases">
        <title>A draft genome for the cacao thread blight pathogen Marasmius crinis-equi.</title>
        <authorList>
            <person name="Cohen S.P."/>
            <person name="Baruah I.K."/>
            <person name="Amoako-Attah I."/>
            <person name="Bukari Y."/>
            <person name="Meinhardt L.W."/>
            <person name="Bailey B.A."/>
        </authorList>
    </citation>
    <scope>NUCLEOTIDE SEQUENCE [LARGE SCALE GENOMIC DNA]</scope>
    <source>
        <strain evidence="10 11">GH-76</strain>
    </source>
</reference>
<dbReference type="InterPro" id="IPR001128">
    <property type="entry name" value="Cyt_P450"/>
</dbReference>
<evidence type="ECO:0000256" key="7">
    <source>
        <dbReference type="ARBA" id="ARBA00023004"/>
    </source>
</evidence>
<comment type="pathway">
    <text evidence="2">Secondary metabolite biosynthesis.</text>
</comment>
<dbReference type="Gene3D" id="1.10.630.10">
    <property type="entry name" value="Cytochrome P450"/>
    <property type="match status" value="1"/>
</dbReference>
<keyword evidence="4 9" id="KW-0349">Heme</keyword>
<dbReference type="InterPro" id="IPR017972">
    <property type="entry name" value="Cyt_P450_CS"/>
</dbReference>
<evidence type="ECO:0000256" key="1">
    <source>
        <dbReference type="ARBA" id="ARBA00001971"/>
    </source>
</evidence>
<dbReference type="PROSITE" id="PS00086">
    <property type="entry name" value="CYTOCHROME_P450"/>
    <property type="match status" value="1"/>
</dbReference>
<dbReference type="SUPFAM" id="SSF48264">
    <property type="entry name" value="Cytochrome P450"/>
    <property type="match status" value="1"/>
</dbReference>
<evidence type="ECO:0000256" key="4">
    <source>
        <dbReference type="ARBA" id="ARBA00022617"/>
    </source>
</evidence>
<sequence>MRFAISVTFCIAYGRRIENLGDDFVVANQGIERTFLKFAMPGQLVDSFPFLLHLPRPLQWFRYEVDRQRKYATSVYTDALNTVKKQIAQDTAQKSMATLALQKQREFEMDDHEIAYALSAPWSAGVLTTVATIEVAILAMLHDPSVMRKAQAEIDRVVGRGRIPDFSDIDALPYLQALIKETLRWRPIAPIGFAHCVTEDDVYNGMFIPKGSTVFANISAITSDPKLFPEPEQFKPERFLNTDDPRLTNYTLSFGFGRRVCPGLHIAQQSVFIVLVRMLWAFDMLPALDSDGKPDIPPSDDFTSGI</sequence>
<evidence type="ECO:0000313" key="11">
    <source>
        <dbReference type="Proteomes" id="UP001465976"/>
    </source>
</evidence>
<protein>
    <recommendedName>
        <fullName evidence="12">Cytochrome P450</fullName>
    </recommendedName>
</protein>
<comment type="similarity">
    <text evidence="3 9">Belongs to the cytochrome P450 family.</text>
</comment>
<dbReference type="InterPro" id="IPR002401">
    <property type="entry name" value="Cyt_P450_E_grp-I"/>
</dbReference>
<dbReference type="InterPro" id="IPR036396">
    <property type="entry name" value="Cyt_P450_sf"/>
</dbReference>